<evidence type="ECO:0000313" key="2">
    <source>
        <dbReference type="Proteomes" id="UP000320653"/>
    </source>
</evidence>
<dbReference type="Proteomes" id="UP000320653">
    <property type="component" value="Unassembled WGS sequence"/>
</dbReference>
<name>A0A561QGI4_9HYPH</name>
<comment type="caution">
    <text evidence="1">The sequence shown here is derived from an EMBL/GenBank/DDBJ whole genome shotgun (WGS) entry which is preliminary data.</text>
</comment>
<organism evidence="1 2">
    <name type="scientific">Neorhizobium alkalisoli</name>
    <dbReference type="NCBI Taxonomy" id="528178"/>
    <lineage>
        <taxon>Bacteria</taxon>
        <taxon>Pseudomonadati</taxon>
        <taxon>Pseudomonadota</taxon>
        <taxon>Alphaproteobacteria</taxon>
        <taxon>Hyphomicrobiales</taxon>
        <taxon>Rhizobiaceae</taxon>
        <taxon>Rhizobium/Agrobacterium group</taxon>
        <taxon>Neorhizobium</taxon>
    </lineage>
</organism>
<keyword evidence="2" id="KW-1185">Reference proteome</keyword>
<protein>
    <submittedName>
        <fullName evidence="1">Uncharacterized protein</fullName>
    </submittedName>
</protein>
<gene>
    <name evidence="1" type="ORF">FHW37_10881</name>
</gene>
<evidence type="ECO:0000313" key="1">
    <source>
        <dbReference type="EMBL" id="TWF49411.1"/>
    </source>
</evidence>
<dbReference type="EMBL" id="VIWP01000008">
    <property type="protein sequence ID" value="TWF49411.1"/>
    <property type="molecule type" value="Genomic_DNA"/>
</dbReference>
<sequence length="114" mass="12124">MTVRPPRNFSQAGLAETGFNVLEYELMAERASALGRTGSTAEAALAALTKGESNGIGEAEHEKLVQAAADAVWALFIQREICGLRNGRDVVARYGIPNKVLVRLGAAPAPRPHL</sequence>
<dbReference type="Pfam" id="PF20370">
    <property type="entry name" value="DUF6665"/>
    <property type="match status" value="1"/>
</dbReference>
<reference evidence="1 2" key="1">
    <citation type="submission" date="2019-06" db="EMBL/GenBank/DDBJ databases">
        <title>Sorghum-associated microbial communities from plants grown in Nebraska, USA.</title>
        <authorList>
            <person name="Schachtman D."/>
        </authorList>
    </citation>
    <scope>NUCLEOTIDE SEQUENCE [LARGE SCALE GENOMIC DNA]</scope>
    <source>
        <strain evidence="1 2">1225</strain>
    </source>
</reference>
<proteinExistence type="predicted"/>
<dbReference type="RefSeq" id="WP_145641425.1">
    <property type="nucleotide sequence ID" value="NZ_VIWP01000008.1"/>
</dbReference>
<dbReference type="OrthoDB" id="9814981at2"/>
<accession>A0A561QGI4</accession>
<dbReference type="AlphaFoldDB" id="A0A561QGI4"/>
<dbReference type="InterPro" id="IPR046606">
    <property type="entry name" value="DUF6665"/>
</dbReference>